<evidence type="ECO:0000313" key="2">
    <source>
        <dbReference type="EMBL" id="KOO31244.1"/>
    </source>
</evidence>
<dbReference type="EMBL" id="JWZX01002057">
    <property type="protein sequence ID" value="KOO31244.1"/>
    <property type="molecule type" value="Genomic_DNA"/>
</dbReference>
<dbReference type="InterPro" id="IPR053185">
    <property type="entry name" value="SET_domain_protein"/>
</dbReference>
<dbReference type="PROSITE" id="PS50280">
    <property type="entry name" value="SET"/>
    <property type="match status" value="1"/>
</dbReference>
<dbReference type="Pfam" id="PF00856">
    <property type="entry name" value="SET"/>
    <property type="match status" value="1"/>
</dbReference>
<sequence length="245" mass="26938">MRQSYAKLPAPARVHEWLAAAPGPSVVVRSIAGRDLGVVAIRTIARGEPIFVEKPLIRLTPEIGGAIEKWYGDPDVARVALSTLSRSGPSKTKLTYFDTDLDPVICTNSFTLSCVDGAFHSFVFRKISRLNHSCEPNAVFVWDPDTETATVSATRTIATGAEVLINYGAKGNRDDRQRHLKKCFGFNCECPRCCAEAAARNGAELLTKQPLQQLQLPLQLPLQLQLIDKMERRGIVAARRGLAIR</sequence>
<evidence type="ECO:0000259" key="1">
    <source>
        <dbReference type="PROSITE" id="PS50280"/>
    </source>
</evidence>
<dbReference type="OrthoDB" id="5945798at2759"/>
<feature type="domain" description="SET" evidence="1">
    <location>
        <begin position="24"/>
        <end position="168"/>
    </location>
</feature>
<keyword evidence="3" id="KW-1185">Reference proteome</keyword>
<dbReference type="InterPro" id="IPR001214">
    <property type="entry name" value="SET_dom"/>
</dbReference>
<dbReference type="Proteomes" id="UP000037460">
    <property type="component" value="Unassembled WGS sequence"/>
</dbReference>
<dbReference type="InterPro" id="IPR046341">
    <property type="entry name" value="SET_dom_sf"/>
</dbReference>
<proteinExistence type="predicted"/>
<gene>
    <name evidence="2" type="ORF">Ctob_007447</name>
</gene>
<dbReference type="CDD" id="cd20071">
    <property type="entry name" value="SET_SMYD"/>
    <property type="match status" value="1"/>
</dbReference>
<name>A0A0M0JXF3_9EUKA</name>
<reference evidence="3" key="1">
    <citation type="journal article" date="2015" name="PLoS Genet.">
        <title>Genome Sequence and Transcriptome Analyses of Chrysochromulina tobin: Metabolic Tools for Enhanced Algal Fitness in the Prominent Order Prymnesiales (Haptophyceae).</title>
        <authorList>
            <person name="Hovde B.T."/>
            <person name="Deodato C.R."/>
            <person name="Hunsperger H.M."/>
            <person name="Ryken S.A."/>
            <person name="Yost W."/>
            <person name="Jha R.K."/>
            <person name="Patterson J."/>
            <person name="Monnat R.J. Jr."/>
            <person name="Barlow S.B."/>
            <person name="Starkenburg S.R."/>
            <person name="Cattolico R.A."/>
        </authorList>
    </citation>
    <scope>NUCLEOTIDE SEQUENCE</scope>
    <source>
        <strain evidence="3">CCMP291</strain>
    </source>
</reference>
<protein>
    <submittedName>
        <fullName evidence="2">Set domain protein</fullName>
    </submittedName>
</protein>
<comment type="caution">
    <text evidence="2">The sequence shown here is derived from an EMBL/GenBank/DDBJ whole genome shotgun (WGS) entry which is preliminary data.</text>
</comment>
<accession>A0A0M0JXF3</accession>
<dbReference type="SUPFAM" id="SSF82199">
    <property type="entry name" value="SET domain"/>
    <property type="match status" value="1"/>
</dbReference>
<dbReference type="SMART" id="SM00317">
    <property type="entry name" value="SET"/>
    <property type="match status" value="1"/>
</dbReference>
<dbReference type="PANTHER" id="PTHR47332:SF4">
    <property type="entry name" value="SET DOMAIN-CONTAINING PROTEIN 5"/>
    <property type="match status" value="1"/>
</dbReference>
<dbReference type="Gene3D" id="2.170.270.10">
    <property type="entry name" value="SET domain"/>
    <property type="match status" value="1"/>
</dbReference>
<dbReference type="PANTHER" id="PTHR47332">
    <property type="entry name" value="SET DOMAIN-CONTAINING PROTEIN 5"/>
    <property type="match status" value="1"/>
</dbReference>
<evidence type="ECO:0000313" key="3">
    <source>
        <dbReference type="Proteomes" id="UP000037460"/>
    </source>
</evidence>
<organism evidence="2 3">
    <name type="scientific">Chrysochromulina tobinii</name>
    <dbReference type="NCBI Taxonomy" id="1460289"/>
    <lineage>
        <taxon>Eukaryota</taxon>
        <taxon>Haptista</taxon>
        <taxon>Haptophyta</taxon>
        <taxon>Prymnesiophyceae</taxon>
        <taxon>Prymnesiales</taxon>
        <taxon>Chrysochromulinaceae</taxon>
        <taxon>Chrysochromulina</taxon>
    </lineage>
</organism>
<dbReference type="AlphaFoldDB" id="A0A0M0JXF3"/>